<dbReference type="EMBL" id="BTSY01000004">
    <property type="protein sequence ID" value="GMT25758.1"/>
    <property type="molecule type" value="Genomic_DNA"/>
</dbReference>
<comment type="caution">
    <text evidence="3">The sequence shown here is derived from an EMBL/GenBank/DDBJ whole genome shotgun (WGS) entry which is preliminary data.</text>
</comment>
<protein>
    <submittedName>
        <fullName evidence="3">Uncharacterized protein</fullName>
    </submittedName>
</protein>
<reference evidence="3" key="1">
    <citation type="submission" date="2023-10" db="EMBL/GenBank/DDBJ databases">
        <title>Genome assembly of Pristionchus species.</title>
        <authorList>
            <person name="Yoshida K."/>
            <person name="Sommer R.J."/>
        </authorList>
    </citation>
    <scope>NUCLEOTIDE SEQUENCE</scope>
    <source>
        <strain evidence="3">RS5133</strain>
    </source>
</reference>
<keyword evidence="4" id="KW-1185">Reference proteome</keyword>
<sequence length="172" mass="19668">MTRILPVLALLTLPQLRADPDTSKNECRRPGYLSKLPQRLQGEVIEIWTDPEPDTTLTYGDEPVIFKPSCEWRMSRTRMLISKLSRSEYYRIFPQRRGTPPQQLSAVFSVIVRPATPPPMRYSTAARARPRVYRPRPPPRRGSSRIAGAQRAPCRPPASVARLPPSVQRRIQ</sequence>
<evidence type="ECO:0000256" key="1">
    <source>
        <dbReference type="SAM" id="MobiDB-lite"/>
    </source>
</evidence>
<keyword evidence="2" id="KW-0732">Signal</keyword>
<proteinExistence type="predicted"/>
<feature type="region of interest" description="Disordered" evidence="1">
    <location>
        <begin position="120"/>
        <end position="172"/>
    </location>
</feature>
<feature type="compositionally biased region" description="Basic residues" evidence="1">
    <location>
        <begin position="128"/>
        <end position="143"/>
    </location>
</feature>
<gene>
    <name evidence="3" type="ORF">PFISCL1PPCAC_17055</name>
</gene>
<accession>A0AAV5W2F5</accession>
<name>A0AAV5W2F5_9BILA</name>
<feature type="signal peptide" evidence="2">
    <location>
        <begin position="1"/>
        <end position="18"/>
    </location>
</feature>
<organism evidence="3 4">
    <name type="scientific">Pristionchus fissidentatus</name>
    <dbReference type="NCBI Taxonomy" id="1538716"/>
    <lineage>
        <taxon>Eukaryota</taxon>
        <taxon>Metazoa</taxon>
        <taxon>Ecdysozoa</taxon>
        <taxon>Nematoda</taxon>
        <taxon>Chromadorea</taxon>
        <taxon>Rhabditida</taxon>
        <taxon>Rhabditina</taxon>
        <taxon>Diplogasteromorpha</taxon>
        <taxon>Diplogasteroidea</taxon>
        <taxon>Neodiplogasteridae</taxon>
        <taxon>Pristionchus</taxon>
    </lineage>
</organism>
<feature type="chain" id="PRO_5043338540" evidence="2">
    <location>
        <begin position="19"/>
        <end position="172"/>
    </location>
</feature>
<dbReference type="Proteomes" id="UP001432322">
    <property type="component" value="Unassembled WGS sequence"/>
</dbReference>
<dbReference type="AlphaFoldDB" id="A0AAV5W2F5"/>
<evidence type="ECO:0000256" key="2">
    <source>
        <dbReference type="SAM" id="SignalP"/>
    </source>
</evidence>
<feature type="non-terminal residue" evidence="3">
    <location>
        <position position="172"/>
    </location>
</feature>
<evidence type="ECO:0000313" key="3">
    <source>
        <dbReference type="EMBL" id="GMT25758.1"/>
    </source>
</evidence>
<evidence type="ECO:0000313" key="4">
    <source>
        <dbReference type="Proteomes" id="UP001432322"/>
    </source>
</evidence>